<evidence type="ECO:0000256" key="3">
    <source>
        <dbReference type="ARBA" id="ARBA00022618"/>
    </source>
</evidence>
<reference evidence="7" key="1">
    <citation type="submission" date="2020-03" db="EMBL/GenBank/DDBJ databases">
        <title>Studies in the Genomics of Life Span.</title>
        <authorList>
            <person name="Glass D."/>
        </authorList>
    </citation>
    <scope>NUCLEOTIDE SEQUENCE</scope>
    <source>
        <strain evidence="7">LTLLF</strain>
        <tissue evidence="7">Muscle</tissue>
    </source>
</reference>
<dbReference type="InterPro" id="IPR023252">
    <property type="entry name" value="Aurora_borealis_protein"/>
</dbReference>
<dbReference type="GO" id="GO:0007088">
    <property type="term" value="P:regulation of mitotic nuclear division"/>
    <property type="evidence" value="ECO:0007669"/>
    <property type="project" value="TreeGrafter"/>
</dbReference>
<dbReference type="GO" id="GO:0060236">
    <property type="term" value="P:regulation of mitotic spindle organization"/>
    <property type="evidence" value="ECO:0007669"/>
    <property type="project" value="TreeGrafter"/>
</dbReference>
<protein>
    <recommendedName>
        <fullName evidence="2">Protein aurora borealis</fullName>
    </recommendedName>
</protein>
<comment type="similarity">
    <text evidence="1">Belongs to the BORA family.</text>
</comment>
<dbReference type="PANTHER" id="PTHR14728:SF2">
    <property type="entry name" value="PROTEIN AURORA BOREALIS"/>
    <property type="match status" value="1"/>
</dbReference>
<feature type="compositionally biased region" description="Polar residues" evidence="6">
    <location>
        <begin position="142"/>
        <end position="151"/>
    </location>
</feature>
<feature type="compositionally biased region" description="Acidic residues" evidence="6">
    <location>
        <begin position="308"/>
        <end position="322"/>
    </location>
</feature>
<feature type="region of interest" description="Disordered" evidence="6">
    <location>
        <begin position="121"/>
        <end position="151"/>
    </location>
</feature>
<feature type="compositionally biased region" description="Basic and acidic residues" evidence="6">
    <location>
        <begin position="50"/>
        <end position="62"/>
    </location>
</feature>
<evidence type="ECO:0000256" key="5">
    <source>
        <dbReference type="ARBA" id="ARBA00023306"/>
    </source>
</evidence>
<feature type="region of interest" description="Disordered" evidence="6">
    <location>
        <begin position="45"/>
        <end position="79"/>
    </location>
</feature>
<evidence type="ECO:0000256" key="1">
    <source>
        <dbReference type="ARBA" id="ARBA00010963"/>
    </source>
</evidence>
<organism evidence="7 8">
    <name type="scientific">Microtus ochrogaster</name>
    <name type="common">Prairie vole</name>
    <dbReference type="NCBI Taxonomy" id="79684"/>
    <lineage>
        <taxon>Eukaryota</taxon>
        <taxon>Metazoa</taxon>
        <taxon>Chordata</taxon>
        <taxon>Craniata</taxon>
        <taxon>Vertebrata</taxon>
        <taxon>Euteleostomi</taxon>
        <taxon>Mammalia</taxon>
        <taxon>Eutheria</taxon>
        <taxon>Euarchontoglires</taxon>
        <taxon>Glires</taxon>
        <taxon>Rodentia</taxon>
        <taxon>Myomorpha</taxon>
        <taxon>Muroidea</taxon>
        <taxon>Cricetidae</taxon>
        <taxon>Arvicolinae</taxon>
        <taxon>Microtus</taxon>
    </lineage>
</organism>
<name>A0A8J6GBH6_MICOH</name>
<evidence type="ECO:0000256" key="2">
    <source>
        <dbReference type="ARBA" id="ARBA00020055"/>
    </source>
</evidence>
<evidence type="ECO:0000256" key="4">
    <source>
        <dbReference type="ARBA" id="ARBA00022776"/>
    </source>
</evidence>
<dbReference type="GO" id="GO:0005634">
    <property type="term" value="C:nucleus"/>
    <property type="evidence" value="ECO:0007669"/>
    <property type="project" value="TreeGrafter"/>
</dbReference>
<feature type="region of interest" description="Disordered" evidence="6">
    <location>
        <begin position="250"/>
        <end position="276"/>
    </location>
</feature>
<feature type="region of interest" description="Disordered" evidence="6">
    <location>
        <begin position="1"/>
        <end position="29"/>
    </location>
</feature>
<comment type="caution">
    <text evidence="7">The sequence shown here is derived from an EMBL/GenBank/DDBJ whole genome shotgun (WGS) entry which is preliminary data.</text>
</comment>
<dbReference type="Proteomes" id="UP000710432">
    <property type="component" value="Unassembled WGS sequence"/>
</dbReference>
<keyword evidence="3" id="KW-0132">Cell division</keyword>
<sequence>MNPVEIDPEEIHRQASYLSHSRTDKDVEDKRQKAIEEFFTKDVIVPSPWTEHDGKQPVELHPSKCLNSNGDSPVGQKLTLPSEKCNGDYFRADDAADQSPGNLSSSSLRRKLFLDVNGSISDSLPSASPRSPPSTARESLEGQFSSSPIENSTRKYSLGSIASPPTISLPTFSPIALEAGKTPLSEQRKYIFHSPEASSGARSTGIINPSIRSPYIDGCSPIKSWSPRRLRGGTQYLSSLIRVPFTLENNSDSEEDEAPSTDVSPPGPSAPVSLPPLNCEPLACGEPSVVTAMSLTRSQSSSERDAAPLEDVESERENDTVDMFDPIDAGDESTWIKEPVNDGNSAMTGFVSGIAFNIESSHMCMSPLAESSVLPCENSNIQMDSGYTTQTCGSNVTDIAGTESCCKENVTQSFEVEIKSQGCNIKQEHTVQRCWMKAAGPSQCSSP</sequence>
<evidence type="ECO:0000313" key="8">
    <source>
        <dbReference type="Proteomes" id="UP000710432"/>
    </source>
</evidence>
<dbReference type="PANTHER" id="PTHR14728">
    <property type="entry name" value="PROTEIN AURORA BOREALIS"/>
    <property type="match status" value="1"/>
</dbReference>
<dbReference type="Pfam" id="PF15280">
    <property type="entry name" value="BORA_N"/>
    <property type="match status" value="2"/>
</dbReference>
<dbReference type="EMBL" id="JAATJU010023299">
    <property type="protein sequence ID" value="KAH0508230.1"/>
    <property type="molecule type" value="Genomic_DNA"/>
</dbReference>
<dbReference type="GO" id="GO:0005737">
    <property type="term" value="C:cytoplasm"/>
    <property type="evidence" value="ECO:0007669"/>
    <property type="project" value="TreeGrafter"/>
</dbReference>
<dbReference type="GO" id="GO:0019901">
    <property type="term" value="F:protein kinase binding"/>
    <property type="evidence" value="ECO:0007669"/>
    <property type="project" value="TreeGrafter"/>
</dbReference>
<proteinExistence type="inferred from homology"/>
<feature type="region of interest" description="Disordered" evidence="6">
    <location>
        <begin position="295"/>
        <end position="333"/>
    </location>
</feature>
<evidence type="ECO:0000313" key="7">
    <source>
        <dbReference type="EMBL" id="KAH0508230.1"/>
    </source>
</evidence>
<evidence type="ECO:0000256" key="6">
    <source>
        <dbReference type="SAM" id="MobiDB-lite"/>
    </source>
</evidence>
<gene>
    <name evidence="7" type="ORF">LTLLF_165820</name>
</gene>
<keyword evidence="5" id="KW-0131">Cell cycle</keyword>
<keyword evidence="4" id="KW-0498">Mitosis</keyword>
<dbReference type="AlphaFoldDB" id="A0A8J6GBH6"/>
<dbReference type="GO" id="GO:0051301">
    <property type="term" value="P:cell division"/>
    <property type="evidence" value="ECO:0007669"/>
    <property type="project" value="UniProtKB-KW"/>
</dbReference>
<accession>A0A8J6GBH6</accession>